<organism evidence="1 2">
    <name type="scientific">Coregonus suidteri</name>
    <dbReference type="NCBI Taxonomy" id="861788"/>
    <lineage>
        <taxon>Eukaryota</taxon>
        <taxon>Metazoa</taxon>
        <taxon>Chordata</taxon>
        <taxon>Craniata</taxon>
        <taxon>Vertebrata</taxon>
        <taxon>Euteleostomi</taxon>
        <taxon>Actinopterygii</taxon>
        <taxon>Neopterygii</taxon>
        <taxon>Teleostei</taxon>
        <taxon>Protacanthopterygii</taxon>
        <taxon>Salmoniformes</taxon>
        <taxon>Salmonidae</taxon>
        <taxon>Coregoninae</taxon>
        <taxon>Coregonus</taxon>
    </lineage>
</organism>
<dbReference type="EMBL" id="JAGTTL010000965">
    <property type="protein sequence ID" value="KAK6283345.1"/>
    <property type="molecule type" value="Genomic_DNA"/>
</dbReference>
<proteinExistence type="predicted"/>
<dbReference type="Proteomes" id="UP001356427">
    <property type="component" value="Unassembled WGS sequence"/>
</dbReference>
<evidence type="ECO:0000313" key="1">
    <source>
        <dbReference type="EMBL" id="KAK6283345.1"/>
    </source>
</evidence>
<reference evidence="1 2" key="1">
    <citation type="submission" date="2021-04" db="EMBL/GenBank/DDBJ databases">
        <authorList>
            <person name="De Guttry C."/>
            <person name="Zahm M."/>
            <person name="Klopp C."/>
            <person name="Cabau C."/>
            <person name="Louis A."/>
            <person name="Berthelot C."/>
            <person name="Parey E."/>
            <person name="Roest Crollius H."/>
            <person name="Montfort J."/>
            <person name="Robinson-Rechavi M."/>
            <person name="Bucao C."/>
            <person name="Bouchez O."/>
            <person name="Gislard M."/>
            <person name="Lluch J."/>
            <person name="Milhes M."/>
            <person name="Lampietro C."/>
            <person name="Lopez Roques C."/>
            <person name="Donnadieu C."/>
            <person name="Braasch I."/>
            <person name="Desvignes T."/>
            <person name="Postlethwait J."/>
            <person name="Bobe J."/>
            <person name="Wedekind C."/>
            <person name="Guiguen Y."/>
        </authorList>
    </citation>
    <scope>NUCLEOTIDE SEQUENCE [LARGE SCALE GENOMIC DNA]</scope>
    <source>
        <strain evidence="1">Cs_M1</strain>
        <tissue evidence="1">Blood</tissue>
    </source>
</reference>
<gene>
    <name evidence="1" type="ORF">J4Q44_G00390650</name>
</gene>
<sequence length="101" mass="11514">MSWCLMRNGKAEEIRLLGSSCLNSRQSVWRQQRALLSSVERTWSSTPARRSSVTVASKGIFLWSHYFSFNCDVIKKQLVPSLSLTWSHTLYAVANSSIVFK</sequence>
<protein>
    <submittedName>
        <fullName evidence="1">Uncharacterized protein</fullName>
    </submittedName>
</protein>
<evidence type="ECO:0000313" key="2">
    <source>
        <dbReference type="Proteomes" id="UP001356427"/>
    </source>
</evidence>
<dbReference type="AlphaFoldDB" id="A0AAN8KDV4"/>
<accession>A0AAN8KDV4</accession>
<feature type="non-terminal residue" evidence="1">
    <location>
        <position position="101"/>
    </location>
</feature>
<name>A0AAN8KDV4_9TELE</name>
<comment type="caution">
    <text evidence="1">The sequence shown here is derived from an EMBL/GenBank/DDBJ whole genome shotgun (WGS) entry which is preliminary data.</text>
</comment>
<keyword evidence="2" id="KW-1185">Reference proteome</keyword>